<evidence type="ECO:0000259" key="10">
    <source>
        <dbReference type="PROSITE" id="PS50162"/>
    </source>
</evidence>
<dbReference type="InterPro" id="IPR003593">
    <property type="entry name" value="AAA+_ATPase"/>
</dbReference>
<evidence type="ECO:0000256" key="9">
    <source>
        <dbReference type="ARBA" id="ARBA00023242"/>
    </source>
</evidence>
<proteinExistence type="inferred from homology"/>
<evidence type="ECO:0000256" key="7">
    <source>
        <dbReference type="ARBA" id="ARBA00023172"/>
    </source>
</evidence>
<dbReference type="Gene3D" id="3.40.50.300">
    <property type="entry name" value="P-loop containing nucleotide triphosphate hydrolases"/>
    <property type="match status" value="1"/>
</dbReference>
<dbReference type="Pfam" id="PF08423">
    <property type="entry name" value="Rad51"/>
    <property type="match status" value="1"/>
</dbReference>
<name>A0A7S3PN31_9STRA</name>
<organism evidence="11">
    <name type="scientific">Aplanochytrium stocchinoi</name>
    <dbReference type="NCBI Taxonomy" id="215587"/>
    <lineage>
        <taxon>Eukaryota</taxon>
        <taxon>Sar</taxon>
        <taxon>Stramenopiles</taxon>
        <taxon>Bigyra</taxon>
        <taxon>Labyrinthulomycetes</taxon>
        <taxon>Thraustochytrida</taxon>
        <taxon>Thraustochytriidae</taxon>
        <taxon>Aplanochytrium</taxon>
    </lineage>
</organism>
<dbReference type="InterPro" id="IPR013632">
    <property type="entry name" value="Rad51_C"/>
</dbReference>
<dbReference type="GO" id="GO:0005524">
    <property type="term" value="F:ATP binding"/>
    <property type="evidence" value="ECO:0007669"/>
    <property type="project" value="UniProtKB-KW"/>
</dbReference>
<keyword evidence="5" id="KW-0067">ATP-binding</keyword>
<keyword evidence="6" id="KW-0238">DNA-binding</keyword>
<evidence type="ECO:0000256" key="6">
    <source>
        <dbReference type="ARBA" id="ARBA00023125"/>
    </source>
</evidence>
<dbReference type="PANTHER" id="PTHR46456:SF1">
    <property type="entry name" value="DNA REPAIR PROTEIN RAD51 HOMOLOG 2"/>
    <property type="match status" value="1"/>
</dbReference>
<evidence type="ECO:0000256" key="8">
    <source>
        <dbReference type="ARBA" id="ARBA00023204"/>
    </source>
</evidence>
<comment type="similarity">
    <text evidence="2">Belongs to the RecA family. RAD51 subfamily.</text>
</comment>
<evidence type="ECO:0000256" key="4">
    <source>
        <dbReference type="ARBA" id="ARBA00022763"/>
    </source>
</evidence>
<evidence type="ECO:0000256" key="2">
    <source>
        <dbReference type="ARBA" id="ARBA00007095"/>
    </source>
</evidence>
<comment type="subcellular location">
    <subcellularLocation>
        <location evidence="1">Nucleus</location>
    </subcellularLocation>
</comment>
<dbReference type="PROSITE" id="PS50162">
    <property type="entry name" value="RECA_2"/>
    <property type="match status" value="1"/>
</dbReference>
<dbReference type="GO" id="GO:0005657">
    <property type="term" value="C:replication fork"/>
    <property type="evidence" value="ECO:0007669"/>
    <property type="project" value="TreeGrafter"/>
</dbReference>
<dbReference type="GO" id="GO:0140664">
    <property type="term" value="F:ATP-dependent DNA damage sensor activity"/>
    <property type="evidence" value="ECO:0007669"/>
    <property type="project" value="InterPro"/>
</dbReference>
<dbReference type="EMBL" id="HBIN01019445">
    <property type="protein sequence ID" value="CAE0444790.1"/>
    <property type="molecule type" value="Transcribed_RNA"/>
</dbReference>
<dbReference type="InterPro" id="IPR058766">
    <property type="entry name" value="HHH_XRCC3_RAD51B"/>
</dbReference>
<dbReference type="PANTHER" id="PTHR46456">
    <property type="entry name" value="DNA REPAIR PROTEIN RAD51 HOMOLOG 2"/>
    <property type="match status" value="1"/>
</dbReference>
<dbReference type="SMART" id="SM00382">
    <property type="entry name" value="AAA"/>
    <property type="match status" value="1"/>
</dbReference>
<evidence type="ECO:0000256" key="3">
    <source>
        <dbReference type="ARBA" id="ARBA00022741"/>
    </source>
</evidence>
<evidence type="ECO:0000256" key="1">
    <source>
        <dbReference type="ARBA" id="ARBA00004123"/>
    </source>
</evidence>
<keyword evidence="7" id="KW-0233">DNA recombination</keyword>
<keyword evidence="8" id="KW-0234">DNA repair</keyword>
<dbReference type="InterPro" id="IPR020588">
    <property type="entry name" value="RecA_ATP-bd"/>
</dbReference>
<protein>
    <recommendedName>
        <fullName evidence="10">RecA family profile 1 domain-containing protein</fullName>
    </recommendedName>
</protein>
<dbReference type="GO" id="GO:0000724">
    <property type="term" value="P:double-strand break repair via homologous recombination"/>
    <property type="evidence" value="ECO:0007669"/>
    <property type="project" value="InterPro"/>
</dbReference>
<keyword evidence="9" id="KW-0539">Nucleus</keyword>
<dbReference type="SUPFAM" id="SSF52540">
    <property type="entry name" value="P-loop containing nucleoside triphosphate hydrolases"/>
    <property type="match status" value="1"/>
</dbReference>
<keyword evidence="4" id="KW-0227">DNA damage</keyword>
<sequence>MSERPLGRIAARIANNNTHIFNTGRTGTSIGELLHRLDHDVQTAKDVLDLTPLELQKLLDIPLWEAKELLEMVSIETAPKIHTLLRLQQSDSLCNRTGIRELDSALRGGLRSGHIHEIVGRAGAGKTQFCLTLAVVVASTGRGVIYIDTENKFSAERIVEIASSRKFLMSVEEIAKRVIVIKPSNSKQVLKQLQGMEAVIISNKVGLVLVDSIAALVRLDYSTRSRIVARQRMLSKQASQLKYLANAFSIPILVTNQVSSFDGAVSLKTAEGVSLECTSSEPSYAMFNPALGNTWAHCVNVRILLEVISEQQTTRRLRIVKSPSCAAKTVYVDLTISGIIGTNENSALRQDQYFLNSLSKEELDDILS</sequence>
<gene>
    <name evidence="11" type="ORF">ASTO00021_LOCUS14829</name>
</gene>
<dbReference type="GO" id="GO:0000400">
    <property type="term" value="F:four-way junction DNA binding"/>
    <property type="evidence" value="ECO:0007669"/>
    <property type="project" value="TreeGrafter"/>
</dbReference>
<reference evidence="11" key="1">
    <citation type="submission" date="2021-01" db="EMBL/GenBank/DDBJ databases">
        <authorList>
            <person name="Corre E."/>
            <person name="Pelletier E."/>
            <person name="Niang G."/>
            <person name="Scheremetjew M."/>
            <person name="Finn R."/>
            <person name="Kale V."/>
            <person name="Holt S."/>
            <person name="Cochrane G."/>
            <person name="Meng A."/>
            <person name="Brown T."/>
            <person name="Cohen L."/>
        </authorList>
    </citation>
    <scope>NUCLEOTIDE SEQUENCE</scope>
    <source>
        <strain evidence="11">GSBS06</strain>
    </source>
</reference>
<dbReference type="GO" id="GO:0033063">
    <property type="term" value="C:Rad51B-Rad51C-Rad51D-XRCC2 complex"/>
    <property type="evidence" value="ECO:0007669"/>
    <property type="project" value="InterPro"/>
</dbReference>
<dbReference type="PIRSF" id="PIRSF005856">
    <property type="entry name" value="Rad51"/>
    <property type="match status" value="1"/>
</dbReference>
<evidence type="ECO:0000256" key="5">
    <source>
        <dbReference type="ARBA" id="ARBA00022840"/>
    </source>
</evidence>
<dbReference type="InterPro" id="IPR030548">
    <property type="entry name" value="RAD51B"/>
</dbReference>
<dbReference type="InterPro" id="IPR016467">
    <property type="entry name" value="DNA_recomb/repair_RecA-like"/>
</dbReference>
<dbReference type="GO" id="GO:0003697">
    <property type="term" value="F:single-stranded DNA binding"/>
    <property type="evidence" value="ECO:0007669"/>
    <property type="project" value="TreeGrafter"/>
</dbReference>
<feature type="domain" description="RecA family profile 1" evidence="10">
    <location>
        <begin position="91"/>
        <end position="258"/>
    </location>
</feature>
<keyword evidence="3" id="KW-0547">Nucleotide-binding</keyword>
<dbReference type="InterPro" id="IPR027417">
    <property type="entry name" value="P-loop_NTPase"/>
</dbReference>
<accession>A0A7S3PN31</accession>
<dbReference type="GO" id="GO:0003690">
    <property type="term" value="F:double-stranded DNA binding"/>
    <property type="evidence" value="ECO:0007669"/>
    <property type="project" value="TreeGrafter"/>
</dbReference>
<dbReference type="AlphaFoldDB" id="A0A7S3PN31"/>
<dbReference type="Pfam" id="PF26169">
    <property type="entry name" value="HHH_XRCC3_RpoA"/>
    <property type="match status" value="1"/>
</dbReference>
<evidence type="ECO:0000313" key="11">
    <source>
        <dbReference type="EMBL" id="CAE0444790.1"/>
    </source>
</evidence>